<protein>
    <submittedName>
        <fullName evidence="3">Uncharacterized protein</fullName>
    </submittedName>
</protein>
<keyword evidence="1" id="KW-0067">ATP-binding</keyword>
<evidence type="ECO:0000256" key="1">
    <source>
        <dbReference type="PROSITE-ProRule" id="PRU10141"/>
    </source>
</evidence>
<dbReference type="PROSITE" id="PS00107">
    <property type="entry name" value="PROTEIN_KINASE_ATP"/>
    <property type="match status" value="1"/>
</dbReference>
<comment type="caution">
    <text evidence="3">The sequence shown here is derived from an EMBL/GenBank/DDBJ whole genome shotgun (WGS) entry which is preliminary data.</text>
</comment>
<keyword evidence="2" id="KW-1133">Transmembrane helix</keyword>
<keyword evidence="2" id="KW-0812">Transmembrane</keyword>
<feature type="binding site" evidence="1">
    <location>
        <position position="193"/>
    </location>
    <ligand>
        <name>ATP</name>
        <dbReference type="ChEBI" id="CHEBI:30616"/>
    </ligand>
</feature>
<keyword evidence="4" id="KW-1185">Reference proteome</keyword>
<feature type="transmembrane region" description="Helical" evidence="2">
    <location>
        <begin position="49"/>
        <end position="69"/>
    </location>
</feature>
<feature type="transmembrane region" description="Helical" evidence="2">
    <location>
        <begin position="12"/>
        <end position="37"/>
    </location>
</feature>
<dbReference type="InterPro" id="IPR017441">
    <property type="entry name" value="Protein_kinase_ATP_BS"/>
</dbReference>
<gene>
    <name evidence="3" type="ORF">PCOR1329_LOCUS44866</name>
</gene>
<accession>A0ABN9U4A6</accession>
<name>A0ABN9U4A6_9DINO</name>
<reference evidence="3" key="1">
    <citation type="submission" date="2023-10" db="EMBL/GenBank/DDBJ databases">
        <authorList>
            <person name="Chen Y."/>
            <person name="Shah S."/>
            <person name="Dougan E. K."/>
            <person name="Thang M."/>
            <person name="Chan C."/>
        </authorList>
    </citation>
    <scope>NUCLEOTIDE SEQUENCE [LARGE SCALE GENOMIC DNA]</scope>
</reference>
<evidence type="ECO:0000313" key="3">
    <source>
        <dbReference type="EMBL" id="CAK0853358.1"/>
    </source>
</evidence>
<keyword evidence="2" id="KW-0472">Membrane</keyword>
<dbReference type="Proteomes" id="UP001189429">
    <property type="component" value="Unassembled WGS sequence"/>
</dbReference>
<evidence type="ECO:0000313" key="4">
    <source>
        <dbReference type="Proteomes" id="UP001189429"/>
    </source>
</evidence>
<dbReference type="EMBL" id="CAUYUJ010015393">
    <property type="protein sequence ID" value="CAK0853358.1"/>
    <property type="molecule type" value="Genomic_DNA"/>
</dbReference>
<keyword evidence="1" id="KW-0547">Nucleotide-binding</keyword>
<sequence length="201" mass="21710">MIAICIDCVVTALHLLLPICWIVIAPMEVIAVLAYIVPALLLGSPTANTVPYTVIDLLSLTVFAAIDVCRATRGRRAFERQKRQLFAGFLAEKQRRFQAELQLSRVTNGEAARAEDLGSDRSALSRPGATMSAAAFNSSVEHASLDQVHAIGRREQWLIEDGELELLPDRVLGEGEFGIVALGSYQNAPAAVKAPKGSVNE</sequence>
<organism evidence="3 4">
    <name type="scientific">Prorocentrum cordatum</name>
    <dbReference type="NCBI Taxonomy" id="2364126"/>
    <lineage>
        <taxon>Eukaryota</taxon>
        <taxon>Sar</taxon>
        <taxon>Alveolata</taxon>
        <taxon>Dinophyceae</taxon>
        <taxon>Prorocentrales</taxon>
        <taxon>Prorocentraceae</taxon>
        <taxon>Prorocentrum</taxon>
    </lineage>
</organism>
<evidence type="ECO:0000256" key="2">
    <source>
        <dbReference type="SAM" id="Phobius"/>
    </source>
</evidence>
<proteinExistence type="predicted"/>